<evidence type="ECO:0000256" key="1">
    <source>
        <dbReference type="ARBA" id="ARBA00004141"/>
    </source>
</evidence>
<dbReference type="RefSeq" id="WP_119024287.1">
    <property type="nucleotide sequence ID" value="NZ_CP015629.1"/>
</dbReference>
<protein>
    <submittedName>
        <fullName evidence="9">Sodium/panthothenate symporter</fullName>
    </submittedName>
</protein>
<dbReference type="Pfam" id="PF00474">
    <property type="entry name" value="SSF"/>
    <property type="match status" value="1"/>
</dbReference>
<dbReference type="NCBIfam" id="TIGR02119">
    <property type="entry name" value="panF"/>
    <property type="match status" value="1"/>
</dbReference>
<dbReference type="Gene3D" id="1.20.1730.10">
    <property type="entry name" value="Sodium/glucose cotransporter"/>
    <property type="match status" value="1"/>
</dbReference>
<feature type="transmembrane region" description="Helical" evidence="8">
    <location>
        <begin position="6"/>
        <end position="23"/>
    </location>
</feature>
<dbReference type="InterPro" id="IPR011849">
    <property type="entry name" value="Na/pantothenate_symporter"/>
</dbReference>
<reference evidence="9 10" key="1">
    <citation type="submission" date="2016-05" db="EMBL/GenBank/DDBJ databases">
        <title>Chromosome and linear plasmid sequence of a 2015 human isolate of tick-borne relapsing fever spirochete, Borrelia turicatae.</title>
        <authorList>
            <person name="Kingry L.C."/>
            <person name="Dhwani B."/>
            <person name="Replogle A."/>
            <person name="Sexton C."/>
            <person name="Rowe L."/>
            <person name="Stermole B.M."/>
            <person name="Christensen A.M."/>
            <person name="Schriefer M.E."/>
        </authorList>
    </citation>
    <scope>NUCLEOTIDE SEQUENCE [LARGE SCALE GENOMIC DNA]</scope>
    <source>
        <strain evidence="9 10">BTE5EL</strain>
    </source>
</reference>
<keyword evidence="3" id="KW-0813">Transport</keyword>
<evidence type="ECO:0000313" key="10">
    <source>
        <dbReference type="Proteomes" id="UP000264231"/>
    </source>
</evidence>
<dbReference type="GO" id="GO:0015081">
    <property type="term" value="F:sodium ion transmembrane transporter activity"/>
    <property type="evidence" value="ECO:0007669"/>
    <property type="project" value="InterPro"/>
</dbReference>
<feature type="transmembrane region" description="Helical" evidence="8">
    <location>
        <begin position="419"/>
        <end position="439"/>
    </location>
</feature>
<evidence type="ECO:0000256" key="4">
    <source>
        <dbReference type="ARBA" id="ARBA00022692"/>
    </source>
</evidence>
<dbReference type="InterPro" id="IPR050277">
    <property type="entry name" value="Sodium:Solute_Symporter"/>
</dbReference>
<feature type="transmembrane region" description="Helical" evidence="8">
    <location>
        <begin position="236"/>
        <end position="259"/>
    </location>
</feature>
<dbReference type="InterPro" id="IPR038377">
    <property type="entry name" value="Na/Glc_symporter_sf"/>
</dbReference>
<dbReference type="GO" id="GO:0005886">
    <property type="term" value="C:plasma membrane"/>
    <property type="evidence" value="ECO:0007669"/>
    <property type="project" value="TreeGrafter"/>
</dbReference>
<dbReference type="PANTHER" id="PTHR48086">
    <property type="entry name" value="SODIUM/PROLINE SYMPORTER-RELATED"/>
    <property type="match status" value="1"/>
</dbReference>
<dbReference type="Proteomes" id="UP000264231">
    <property type="component" value="Chromosome"/>
</dbReference>
<accession>A0A172XCI1</accession>
<dbReference type="PROSITE" id="PS50283">
    <property type="entry name" value="NA_SOLUT_SYMP_3"/>
    <property type="match status" value="1"/>
</dbReference>
<dbReference type="EMBL" id="CP015629">
    <property type="protein sequence ID" value="ANF34259.1"/>
    <property type="molecule type" value="Genomic_DNA"/>
</dbReference>
<feature type="transmembrane region" description="Helical" evidence="8">
    <location>
        <begin position="388"/>
        <end position="412"/>
    </location>
</feature>
<feature type="transmembrane region" description="Helical" evidence="8">
    <location>
        <begin position="44"/>
        <end position="62"/>
    </location>
</feature>
<dbReference type="GO" id="GO:0015233">
    <property type="term" value="F:pantothenate transmembrane transporter activity"/>
    <property type="evidence" value="ECO:0007669"/>
    <property type="project" value="InterPro"/>
</dbReference>
<evidence type="ECO:0000256" key="3">
    <source>
        <dbReference type="ARBA" id="ARBA00022448"/>
    </source>
</evidence>
<sequence length="473" mass="53003">MTKAFFLFFIFLISYCVFGIFAGKKRGGASFLHNYFLANKGLNFFVMSLVVASTYVSASSFISGPSAVYRYGLSFIFLAVIQIPTSLISFVIIGEKLNLEAKKVNAINIVDYIGYRYLSRSLVFVSSLIIIFFSLFLISAQLMGGAKLLEVFFQINYTDALIFFSLFVFLYVCLGGFRMIAYMDLIQGILMIIASVLLFSRLVDLGGGISNLFKMARLNLRDDLFLPSNLDLKIEYIISFWILIGIGVLGLPQFVNNFIAFKDVKAIRFSLPIVTFVIGFLVVIMHLIGFFSLIIFPELELNDKVILNVALKVLNPKIFILFFVGLLSAIMSTIDSGLLLLSSIWVKSILSLSKNISANIGINKIIIISNICFMLIIVFLSLKPPDFLLFLNIFAIGALEVSFFSIIVFGLYFNFVSKISAFISQVFGLLSYLIIIFYGELGSYYFHPIVPSLFISVCSFLIVNFVCQKCSKI</sequence>
<keyword evidence="6 8" id="KW-0472">Membrane</keyword>
<feature type="transmembrane region" description="Helical" evidence="8">
    <location>
        <begin position="271"/>
        <end position="296"/>
    </location>
</feature>
<name>A0A172XCI1_BORTU</name>
<keyword evidence="5 8" id="KW-1133">Transmembrane helix</keyword>
<evidence type="ECO:0000256" key="7">
    <source>
        <dbReference type="RuleBase" id="RU362091"/>
    </source>
</evidence>
<feature type="transmembrane region" description="Helical" evidence="8">
    <location>
        <begin position="362"/>
        <end position="382"/>
    </location>
</feature>
<feature type="transmembrane region" description="Helical" evidence="8">
    <location>
        <begin position="189"/>
        <end position="216"/>
    </location>
</feature>
<dbReference type="PANTHER" id="PTHR48086:SF4">
    <property type="entry name" value="SODIUM_PANTOTHENATE SYMPORTER"/>
    <property type="match status" value="1"/>
</dbReference>
<feature type="transmembrane region" description="Helical" evidence="8">
    <location>
        <begin position="160"/>
        <end position="177"/>
    </location>
</feature>
<gene>
    <name evidence="9" type="ORF">A7978_04130</name>
</gene>
<evidence type="ECO:0000256" key="2">
    <source>
        <dbReference type="ARBA" id="ARBA00006434"/>
    </source>
</evidence>
<organism evidence="9 10">
    <name type="scientific">Borrelia turicatae</name>
    <dbReference type="NCBI Taxonomy" id="142"/>
    <lineage>
        <taxon>Bacteria</taxon>
        <taxon>Pseudomonadati</taxon>
        <taxon>Spirochaetota</taxon>
        <taxon>Spirochaetia</taxon>
        <taxon>Spirochaetales</taxon>
        <taxon>Borreliaceae</taxon>
        <taxon>Borrelia</taxon>
    </lineage>
</organism>
<comment type="subcellular location">
    <subcellularLocation>
        <location evidence="1">Membrane</location>
        <topology evidence="1">Multi-pass membrane protein</topology>
    </subcellularLocation>
</comment>
<feature type="transmembrane region" description="Helical" evidence="8">
    <location>
        <begin position="122"/>
        <end position="140"/>
    </location>
</feature>
<feature type="transmembrane region" description="Helical" evidence="8">
    <location>
        <begin position="68"/>
        <end position="93"/>
    </location>
</feature>
<dbReference type="InterPro" id="IPR001734">
    <property type="entry name" value="Na/solute_symporter"/>
</dbReference>
<proteinExistence type="inferred from homology"/>
<keyword evidence="4 8" id="KW-0812">Transmembrane</keyword>
<feature type="transmembrane region" description="Helical" evidence="8">
    <location>
        <begin position="445"/>
        <end position="467"/>
    </location>
</feature>
<evidence type="ECO:0000313" key="9">
    <source>
        <dbReference type="EMBL" id="ANF34259.1"/>
    </source>
</evidence>
<dbReference type="GO" id="GO:0036376">
    <property type="term" value="P:sodium ion export across plasma membrane"/>
    <property type="evidence" value="ECO:0007669"/>
    <property type="project" value="InterPro"/>
</dbReference>
<feature type="transmembrane region" description="Helical" evidence="8">
    <location>
        <begin position="316"/>
        <end position="341"/>
    </location>
</feature>
<dbReference type="AlphaFoldDB" id="A0A172XCI1"/>
<comment type="similarity">
    <text evidence="2 7">Belongs to the sodium:solute symporter (SSF) (TC 2.A.21) family.</text>
</comment>
<evidence type="ECO:0000256" key="8">
    <source>
        <dbReference type="SAM" id="Phobius"/>
    </source>
</evidence>
<evidence type="ECO:0000256" key="6">
    <source>
        <dbReference type="ARBA" id="ARBA00023136"/>
    </source>
</evidence>
<evidence type="ECO:0000256" key="5">
    <source>
        <dbReference type="ARBA" id="ARBA00022989"/>
    </source>
</evidence>